<comment type="catalytic activity">
    <reaction evidence="6">
        <text>1-dodecanoylglycerol + H2O = dodecanoate + glycerol + H(+)</text>
        <dbReference type="Rhea" id="RHEA:44316"/>
        <dbReference type="ChEBI" id="CHEBI:15377"/>
        <dbReference type="ChEBI" id="CHEBI:15378"/>
        <dbReference type="ChEBI" id="CHEBI:17754"/>
        <dbReference type="ChEBI" id="CHEBI:18262"/>
        <dbReference type="ChEBI" id="CHEBI:75539"/>
    </reaction>
</comment>
<protein>
    <recommendedName>
        <fullName evidence="2">acylglycerol lipase</fullName>
        <ecNumber evidence="2">3.1.1.23</ecNumber>
    </recommendedName>
</protein>
<dbReference type="Pfam" id="PF00561">
    <property type="entry name" value="Abhydrolase_1"/>
    <property type="match status" value="1"/>
</dbReference>
<dbReference type="InterPro" id="IPR029058">
    <property type="entry name" value="AB_hydrolase_fold"/>
</dbReference>
<feature type="domain" description="AB hydrolase-1" evidence="8">
    <location>
        <begin position="154"/>
        <end position="254"/>
    </location>
</feature>
<reference evidence="9" key="1">
    <citation type="submission" date="2023-07" db="EMBL/GenBank/DDBJ databases">
        <title>Chromosome-level genome assembly of Artemia franciscana.</title>
        <authorList>
            <person name="Jo E."/>
        </authorList>
    </citation>
    <scope>NUCLEOTIDE SEQUENCE</scope>
    <source>
        <tissue evidence="9">Whole body</tissue>
    </source>
</reference>
<accession>A0AA88I4V7</accession>
<comment type="catalytic activity">
    <reaction evidence="1">
        <text>Hydrolyzes glycerol monoesters of long-chain fatty acids.</text>
        <dbReference type="EC" id="3.1.1.23"/>
    </reaction>
</comment>
<dbReference type="Proteomes" id="UP001187531">
    <property type="component" value="Unassembled WGS sequence"/>
</dbReference>
<evidence type="ECO:0000256" key="1">
    <source>
        <dbReference type="ARBA" id="ARBA00001613"/>
    </source>
</evidence>
<gene>
    <name evidence="9" type="ORF">QYM36_003480</name>
</gene>
<dbReference type="EC" id="3.1.1.23" evidence="2"/>
<evidence type="ECO:0000256" key="7">
    <source>
        <dbReference type="ARBA" id="ARBA00049568"/>
    </source>
</evidence>
<comment type="caution">
    <text evidence="9">The sequence shown here is derived from an EMBL/GenBank/DDBJ whole genome shotgun (WGS) entry which is preliminary data.</text>
</comment>
<comment type="function">
    <text evidence="7">Lipase that preferentially hydrolysis medium-chain saturated monoacylglycerols including 2-arachidonoylglycerol. Through 2-arachidonoylglycerol degradation may regulate endocannabinoid signaling pathways. Also has a lysophosphatidyl lipase activity with a preference for lysophosphatidylglycerol among other lysophospholipids. Also able to degrade bis(monoacylglycero)phosphate (BMP) and constitutes the major enzyme for BMP catabolism. BMP, also known as lysobisphosphatidic acid, is enriched in late endosomes and lysosomes and plays a key role in the formation of intraluminal vesicles and in lipid sorting.</text>
</comment>
<comment type="subcellular location">
    <subcellularLocation>
        <location evidence="3">Late endosome membrane</location>
        <topology evidence="3">Single-pass type II membrane protein</topology>
    </subcellularLocation>
    <subcellularLocation>
        <location evidence="4">Lysosome membrane</location>
        <topology evidence="4">Single-pass type II membrane protein</topology>
    </subcellularLocation>
    <subcellularLocation>
        <location evidence="5">Mitochondrion membrane</location>
        <topology evidence="5">Single-pass type II membrane protein</topology>
    </subcellularLocation>
</comment>
<dbReference type="SUPFAM" id="SSF53474">
    <property type="entry name" value="alpha/beta-Hydrolases"/>
    <property type="match status" value="1"/>
</dbReference>
<dbReference type="PANTHER" id="PTHR43798:SF5">
    <property type="entry name" value="MONOACYLGLYCEROL LIPASE ABHD6"/>
    <property type="match status" value="1"/>
</dbReference>
<dbReference type="Gene3D" id="3.40.50.1820">
    <property type="entry name" value="alpha/beta hydrolase"/>
    <property type="match status" value="1"/>
</dbReference>
<dbReference type="AlphaFoldDB" id="A0AA88I4V7"/>
<evidence type="ECO:0000256" key="2">
    <source>
        <dbReference type="ARBA" id="ARBA00013254"/>
    </source>
</evidence>
<dbReference type="GO" id="GO:0046464">
    <property type="term" value="P:acylglycerol catabolic process"/>
    <property type="evidence" value="ECO:0007669"/>
    <property type="project" value="TreeGrafter"/>
</dbReference>
<evidence type="ECO:0000259" key="8">
    <source>
        <dbReference type="Pfam" id="PF00561"/>
    </source>
</evidence>
<evidence type="ECO:0000256" key="5">
    <source>
        <dbReference type="ARBA" id="ARBA00046308"/>
    </source>
</evidence>
<dbReference type="GO" id="GO:0047372">
    <property type="term" value="F:monoacylglycerol lipase activity"/>
    <property type="evidence" value="ECO:0007669"/>
    <property type="project" value="UniProtKB-EC"/>
</dbReference>
<keyword evidence="10" id="KW-1185">Reference proteome</keyword>
<organism evidence="9 10">
    <name type="scientific">Artemia franciscana</name>
    <name type="common">Brine shrimp</name>
    <name type="synonym">Artemia sanfranciscana</name>
    <dbReference type="NCBI Taxonomy" id="6661"/>
    <lineage>
        <taxon>Eukaryota</taxon>
        <taxon>Metazoa</taxon>
        <taxon>Ecdysozoa</taxon>
        <taxon>Arthropoda</taxon>
        <taxon>Crustacea</taxon>
        <taxon>Branchiopoda</taxon>
        <taxon>Anostraca</taxon>
        <taxon>Artemiidae</taxon>
        <taxon>Artemia</taxon>
    </lineage>
</organism>
<name>A0AA88I4V7_ARTSF</name>
<dbReference type="EMBL" id="JAVRJZ010000006">
    <property type="protein sequence ID" value="KAK2721218.1"/>
    <property type="molecule type" value="Genomic_DNA"/>
</dbReference>
<evidence type="ECO:0000256" key="3">
    <source>
        <dbReference type="ARBA" id="ARBA00037797"/>
    </source>
</evidence>
<evidence type="ECO:0000313" key="10">
    <source>
        <dbReference type="Proteomes" id="UP001187531"/>
    </source>
</evidence>
<dbReference type="InterPro" id="IPR050266">
    <property type="entry name" value="AB_hydrolase_sf"/>
</dbReference>
<dbReference type="GO" id="GO:0005765">
    <property type="term" value="C:lysosomal membrane"/>
    <property type="evidence" value="ECO:0007669"/>
    <property type="project" value="UniProtKB-SubCell"/>
</dbReference>
<evidence type="ECO:0000256" key="4">
    <source>
        <dbReference type="ARBA" id="ARBA00037874"/>
    </source>
</evidence>
<dbReference type="PANTHER" id="PTHR43798">
    <property type="entry name" value="MONOACYLGLYCEROL LIPASE"/>
    <property type="match status" value="1"/>
</dbReference>
<evidence type="ECO:0000256" key="6">
    <source>
        <dbReference type="ARBA" id="ARBA00047662"/>
    </source>
</evidence>
<dbReference type="GO" id="GO:0031902">
    <property type="term" value="C:late endosome membrane"/>
    <property type="evidence" value="ECO:0007669"/>
    <property type="project" value="UniProtKB-SubCell"/>
</dbReference>
<proteinExistence type="predicted"/>
<dbReference type="GO" id="GO:0031966">
    <property type="term" value="C:mitochondrial membrane"/>
    <property type="evidence" value="ECO:0007669"/>
    <property type="project" value="UniProtKB-SubCell"/>
</dbReference>
<sequence>MSTPSTISKLVTGARVDVDPSINTPSTFQNYDKYQLHIKIVKVNTNPSPEEEGEIIDEGHPDGYFFNQWARGRTLVKELRNADAVKEEFKIENVQSPIVSVDTVDGGIVNKAFIDSEYLTEDASISPLLETVPAPSIKTEITRRRSREKRIAFLIHSFGECHRAWDNLINVFVTKGFSVIAPDLIGHGYSSCPSGKRHYTFDTILENLLEIFDKQLKQFGNHALVCGSGYGAVFATAIARKRQSSVDLLILIDSGGPVPLAPRNYKWSKYPAIIFKILQPLIKQGLIQRSRLFHPRGKNLCHSPENTCLPPYVVSNYDKGQYWPAGDIGFHRRITQPCLLIHSASRGVSLIEMLEMERTLPRGYLEILSGENTHLQREIIAEFIDSFVID</sequence>
<dbReference type="InterPro" id="IPR000073">
    <property type="entry name" value="AB_hydrolase_1"/>
</dbReference>
<evidence type="ECO:0000313" key="9">
    <source>
        <dbReference type="EMBL" id="KAK2721218.1"/>
    </source>
</evidence>